<dbReference type="AlphaFoldDB" id="A0A075FJ01"/>
<dbReference type="Gene3D" id="3.40.50.2000">
    <property type="entry name" value="Glycogen Phosphorylase B"/>
    <property type="match status" value="2"/>
</dbReference>
<dbReference type="EMBL" id="KF900333">
    <property type="protein sequence ID" value="AIE91294.1"/>
    <property type="molecule type" value="Genomic_DNA"/>
</dbReference>
<dbReference type="Pfam" id="PF00534">
    <property type="entry name" value="Glycos_transf_1"/>
    <property type="match status" value="1"/>
</dbReference>
<feature type="domain" description="Glycosyl transferase family 1" evidence="1">
    <location>
        <begin position="229"/>
        <end position="364"/>
    </location>
</feature>
<dbReference type="PANTHER" id="PTHR45947">
    <property type="entry name" value="SULFOQUINOVOSYL TRANSFERASE SQD2"/>
    <property type="match status" value="1"/>
</dbReference>
<dbReference type="SUPFAM" id="SSF53756">
    <property type="entry name" value="UDP-Glycosyltransferase/glycogen phosphorylase"/>
    <property type="match status" value="1"/>
</dbReference>
<keyword evidence="2" id="KW-0808">Transferase</keyword>
<name>A0A075FJ01_9EURY</name>
<sequence>MAVLLYLTDRWPYHPGESFITREIRDLAPHFDKIQLLPLAEVIDGERTPREYPENVELLTELRETIWGKWGKSGALSRLIGGISRPLISCKESLLSKPFKPREVIGEISQVRTICNEIEKYIDMKGVDACASFWLNRGASVCAELKRRNPHIVAFSRGHGGDIYSERRNMANLPLQTTSLKNLDGILPDSSAAVNYLANKFPNLKGKITVGRLGVDNSESVDGSTDGVLRLLSVSTLVPVKRVHLIAESLKLCSRKVIWTHIGDGECLNVVVDSLKNMGDNIEVNMLGQLPHNNVLQYYQDNPIDLFINVSSSEGLPVSIMEAFANGIPVIATAVGGCPEIVSSDCGFLLTPNFEGKELADIVDNYDINSTEMRISALEKQRVEYSSEKNQAAFAEMIISKINQQKK</sequence>
<dbReference type="InterPro" id="IPR050194">
    <property type="entry name" value="Glycosyltransferase_grp1"/>
</dbReference>
<dbReference type="InterPro" id="IPR001296">
    <property type="entry name" value="Glyco_trans_1"/>
</dbReference>
<proteinExistence type="predicted"/>
<dbReference type="GO" id="GO:0016757">
    <property type="term" value="F:glycosyltransferase activity"/>
    <property type="evidence" value="ECO:0007669"/>
    <property type="project" value="InterPro"/>
</dbReference>
<dbReference type="PANTHER" id="PTHR45947:SF15">
    <property type="entry name" value="TEICHURONIC ACID BIOSYNTHESIS GLYCOSYLTRANSFERASE TUAC-RELATED"/>
    <property type="match status" value="1"/>
</dbReference>
<accession>A0A075FJ01</accession>
<organism evidence="2">
    <name type="scientific">uncultured marine group II/III euryarchaeote AD1000_114_C07</name>
    <dbReference type="NCBI Taxonomy" id="1457719"/>
    <lineage>
        <taxon>Archaea</taxon>
        <taxon>Methanobacteriati</taxon>
        <taxon>Methanobacteriota</taxon>
        <taxon>environmental samples</taxon>
    </lineage>
</organism>
<reference evidence="2" key="1">
    <citation type="journal article" date="2014" name="Genome Biol. Evol.">
        <title>Pangenome evidence for extensive interdomain horizontal transfer affecting lineage core and shell genes in uncultured planktonic thaumarchaeota and euryarchaeota.</title>
        <authorList>
            <person name="Deschamps P."/>
            <person name="Zivanovic Y."/>
            <person name="Moreira D."/>
            <person name="Rodriguez-Valera F."/>
            <person name="Lopez-Garcia P."/>
        </authorList>
    </citation>
    <scope>NUCLEOTIDE SEQUENCE</scope>
</reference>
<evidence type="ECO:0000259" key="1">
    <source>
        <dbReference type="Pfam" id="PF00534"/>
    </source>
</evidence>
<evidence type="ECO:0000313" key="2">
    <source>
        <dbReference type="EMBL" id="AIE91294.1"/>
    </source>
</evidence>
<protein>
    <submittedName>
        <fullName evidence="2">Glycosyl transferase</fullName>
    </submittedName>
</protein>